<dbReference type="NCBIfam" id="TIGR01243">
    <property type="entry name" value="CDC48"/>
    <property type="match status" value="1"/>
</dbReference>
<dbReference type="Pfam" id="PF02933">
    <property type="entry name" value="CDC48_2"/>
    <property type="match status" value="1"/>
</dbReference>
<protein>
    <submittedName>
        <fullName evidence="9">AAA family ATPase, CDC48 subfamily</fullName>
        <ecNumber evidence="9">3.6.1.3</ecNumber>
    </submittedName>
</protein>
<name>C8W3I6_DESAS</name>
<keyword evidence="2" id="KW-0677">Repeat</keyword>
<keyword evidence="4 5" id="KW-0067">ATP-binding</keyword>
<feature type="domain" description="CDC48" evidence="7">
    <location>
        <begin position="107"/>
        <end position="170"/>
    </location>
</feature>
<dbReference type="eggNOG" id="COG1222">
    <property type="taxonomic scope" value="Bacteria"/>
</dbReference>
<dbReference type="Pfam" id="PF02359">
    <property type="entry name" value="CDC48_N"/>
    <property type="match status" value="1"/>
</dbReference>
<keyword evidence="9" id="KW-0378">Hydrolase</keyword>
<dbReference type="SMART" id="SM01072">
    <property type="entry name" value="CDC48_2"/>
    <property type="match status" value="1"/>
</dbReference>
<dbReference type="InterPro" id="IPR005938">
    <property type="entry name" value="AAA_ATPase_CDC48"/>
</dbReference>
<evidence type="ECO:0000256" key="3">
    <source>
        <dbReference type="ARBA" id="ARBA00022741"/>
    </source>
</evidence>
<evidence type="ECO:0000259" key="6">
    <source>
        <dbReference type="SMART" id="SM00382"/>
    </source>
</evidence>
<dbReference type="CDD" id="cd19511">
    <property type="entry name" value="RecA-like_CDC48_r2-like"/>
    <property type="match status" value="1"/>
</dbReference>
<dbReference type="GO" id="GO:0016887">
    <property type="term" value="F:ATP hydrolysis activity"/>
    <property type="evidence" value="ECO:0007669"/>
    <property type="project" value="InterPro"/>
</dbReference>
<dbReference type="SUPFAM" id="SSF54585">
    <property type="entry name" value="Cdc48 domain 2-like"/>
    <property type="match status" value="1"/>
</dbReference>
<organism evidence="9 10">
    <name type="scientific">Desulfofarcimen acetoxidans (strain ATCC 49208 / DSM 771 / KCTC 5769 / VKM B-1644 / 5575)</name>
    <name type="common">Desulfotomaculum acetoxidans</name>
    <dbReference type="NCBI Taxonomy" id="485916"/>
    <lineage>
        <taxon>Bacteria</taxon>
        <taxon>Bacillati</taxon>
        <taxon>Bacillota</taxon>
        <taxon>Clostridia</taxon>
        <taxon>Eubacteriales</taxon>
        <taxon>Peptococcaceae</taxon>
        <taxon>Desulfofarcimen</taxon>
    </lineage>
</organism>
<evidence type="ECO:0000259" key="7">
    <source>
        <dbReference type="SMART" id="SM01072"/>
    </source>
</evidence>
<dbReference type="InterPro" id="IPR027417">
    <property type="entry name" value="P-loop_NTPase"/>
</dbReference>
<dbReference type="InterPro" id="IPR003593">
    <property type="entry name" value="AAA+_ATPase"/>
</dbReference>
<dbReference type="InterPro" id="IPR003338">
    <property type="entry name" value="CDC4_N-term_subdom"/>
</dbReference>
<dbReference type="EMBL" id="CP001720">
    <property type="protein sequence ID" value="ACV63772.1"/>
    <property type="molecule type" value="Genomic_DNA"/>
</dbReference>
<dbReference type="InterPro" id="IPR050168">
    <property type="entry name" value="AAA_ATPase_domain"/>
</dbReference>
<dbReference type="Gene3D" id="2.40.40.20">
    <property type="match status" value="1"/>
</dbReference>
<evidence type="ECO:0000313" key="10">
    <source>
        <dbReference type="Proteomes" id="UP000002217"/>
    </source>
</evidence>
<dbReference type="GO" id="GO:0005524">
    <property type="term" value="F:ATP binding"/>
    <property type="evidence" value="ECO:0007669"/>
    <property type="project" value="UniProtKB-KW"/>
</dbReference>
<evidence type="ECO:0000256" key="2">
    <source>
        <dbReference type="ARBA" id="ARBA00022737"/>
    </source>
</evidence>
<dbReference type="GO" id="GO:0005737">
    <property type="term" value="C:cytoplasm"/>
    <property type="evidence" value="ECO:0007669"/>
    <property type="project" value="UniProtKB-ARBA"/>
</dbReference>
<dbReference type="InterPro" id="IPR003960">
    <property type="entry name" value="ATPase_AAA_CS"/>
</dbReference>
<dbReference type="Gene3D" id="3.10.330.10">
    <property type="match status" value="1"/>
</dbReference>
<dbReference type="OrthoDB" id="9809379at2"/>
<dbReference type="RefSeq" id="WP_015758464.1">
    <property type="nucleotide sequence ID" value="NC_013216.1"/>
</dbReference>
<dbReference type="FunFam" id="2.40.40.20:FF:000007">
    <property type="entry name" value="AAA family ATPase"/>
    <property type="match status" value="1"/>
</dbReference>
<evidence type="ECO:0000256" key="1">
    <source>
        <dbReference type="ARBA" id="ARBA00009833"/>
    </source>
</evidence>
<dbReference type="InterPro" id="IPR009010">
    <property type="entry name" value="Asp_de-COase-like_dom_sf"/>
</dbReference>
<dbReference type="PANTHER" id="PTHR23077:SF171">
    <property type="entry name" value="NUCLEAR VALOSIN-CONTAINING PROTEIN-LIKE"/>
    <property type="match status" value="1"/>
</dbReference>
<dbReference type="KEGG" id="dae:Dtox_3020"/>
<dbReference type="SUPFAM" id="SSF50692">
    <property type="entry name" value="ADC-like"/>
    <property type="match status" value="1"/>
</dbReference>
<dbReference type="SMART" id="SM00382">
    <property type="entry name" value="AAA"/>
    <property type="match status" value="2"/>
</dbReference>
<dbReference type="InterPro" id="IPR004201">
    <property type="entry name" value="Cdc48_dom2"/>
</dbReference>
<reference evidence="9 10" key="1">
    <citation type="journal article" date="2009" name="Stand. Genomic Sci.">
        <title>Complete genome sequence of Desulfotomaculum acetoxidans type strain (5575).</title>
        <authorList>
            <person name="Spring S."/>
            <person name="Lapidus A."/>
            <person name="Schroder M."/>
            <person name="Gleim D."/>
            <person name="Sims D."/>
            <person name="Meincke L."/>
            <person name="Glavina Del Rio T."/>
            <person name="Tice H."/>
            <person name="Copeland A."/>
            <person name="Cheng J.F."/>
            <person name="Lucas S."/>
            <person name="Chen F."/>
            <person name="Nolan M."/>
            <person name="Bruce D."/>
            <person name="Goodwin L."/>
            <person name="Pitluck S."/>
            <person name="Ivanova N."/>
            <person name="Mavromatis K."/>
            <person name="Mikhailova N."/>
            <person name="Pati A."/>
            <person name="Chen A."/>
            <person name="Palaniappan K."/>
            <person name="Land M."/>
            <person name="Hauser L."/>
            <person name="Chang Y.J."/>
            <person name="Jeffries C.D."/>
            <person name="Chain P."/>
            <person name="Saunders E."/>
            <person name="Brettin T."/>
            <person name="Detter J.C."/>
            <person name="Goker M."/>
            <person name="Bristow J."/>
            <person name="Eisen J.A."/>
            <person name="Markowitz V."/>
            <person name="Hugenholtz P."/>
            <person name="Kyrpides N.C."/>
            <person name="Klenk H.P."/>
            <person name="Han C."/>
        </authorList>
    </citation>
    <scope>NUCLEOTIDE SEQUENCE [LARGE SCALE GENOMIC DNA]</scope>
    <source>
        <strain evidence="10">ATCC 49208 / DSM 771 / VKM B-1644</strain>
    </source>
</reference>
<dbReference type="SUPFAM" id="SSF52540">
    <property type="entry name" value="P-loop containing nucleoside triphosphate hydrolases"/>
    <property type="match status" value="2"/>
</dbReference>
<dbReference type="InterPro" id="IPR003959">
    <property type="entry name" value="ATPase_AAA_core"/>
</dbReference>
<dbReference type="FunFam" id="3.40.50.300:FF:000018">
    <property type="entry name" value="Cell division control 48"/>
    <property type="match status" value="1"/>
</dbReference>
<evidence type="ECO:0000313" key="9">
    <source>
        <dbReference type="EMBL" id="ACV63772.1"/>
    </source>
</evidence>
<feature type="domain" description="AAA+ ATPase" evidence="6">
    <location>
        <begin position="213"/>
        <end position="349"/>
    </location>
</feature>
<dbReference type="PROSITE" id="PS00674">
    <property type="entry name" value="AAA"/>
    <property type="match status" value="1"/>
</dbReference>
<dbReference type="FunFam" id="1.10.8.60:FF:000057">
    <property type="entry name" value="AAA family ATPase, CDC48 subfamily"/>
    <property type="match status" value="1"/>
</dbReference>
<feature type="domain" description="CDC48 N-terminal subdomain" evidence="8">
    <location>
        <begin position="6"/>
        <end position="90"/>
    </location>
</feature>
<feature type="domain" description="AAA+ ATPase" evidence="6">
    <location>
        <begin position="486"/>
        <end position="624"/>
    </location>
</feature>
<sequence length="709" mass="79094">MGDGITLKISEALTRDVGRCIARIDPEYFERIAVEIGDIIQLKGQRVTVVRVMPTFTAERYKGIIQIDGITRENVQSGLGEKIEISKINLGFADSITITPLNKNFRMLEKNIGYLSSLLDGKPVIAGDRVRVNLFGASAQDFRVLETKPERAVVLRDSTKISIKHNDNSEKKSGHKISYEDIGGLEQEVQRIREMIELPLRFPQLFEHLGIDPPKGVLLYGPPGTGKTLIARAVAEETDAHFIHVNGPEIIAKFYGESEAKLRNIFERAAQNAPSIIFLDELDGIAPKRTEVTGDVEKRVVAQFLALMDGLEARREIIVIGATNIPDALDPALRRPGRFDREIKIGVPNKKGRLKILQIHTRGMPLADDVELTRLAEITHGFVGADLTALCREAAMSTLRSVLPQIDFSQVELPYQLLQCLEIKMEHFLQAYSEIEPSAIREVFVENPNIHWTDIGGLDRIKQTLIETIEWPLKYEQLYKKTGLTPPKGIILYGSPGTGKTLLAKAIATECNANFISIKGPALLSKWVGESEKGVREVFKKARQVSPCVIFFDELDSLAPRRQSGGEGSAVMDRVVSQLLTEIDGVEELRGVIAVAATNRIDIIDEALLRPGRFDILLEIPLPDKKGREEIFITHTKGCTLNSCVNFVELASLTEDMSGADIELVCKNAMLYLIRECIRSGIKDDTKLELRKEHFMNAIRHHRQNTASY</sequence>
<dbReference type="Gene3D" id="3.40.50.300">
    <property type="entry name" value="P-loop containing nucleotide triphosphate hydrolases"/>
    <property type="match status" value="2"/>
</dbReference>
<comment type="similarity">
    <text evidence="1">Belongs to the AAA ATPase family. CDC48 subfamily.</text>
</comment>
<dbReference type="Pfam" id="PF00004">
    <property type="entry name" value="AAA"/>
    <property type="match status" value="2"/>
</dbReference>
<accession>C8W3I6</accession>
<dbReference type="InterPro" id="IPR041569">
    <property type="entry name" value="AAA_lid_3"/>
</dbReference>
<dbReference type="PANTHER" id="PTHR23077">
    <property type="entry name" value="AAA-FAMILY ATPASE"/>
    <property type="match status" value="1"/>
</dbReference>
<dbReference type="InterPro" id="IPR029067">
    <property type="entry name" value="CDC48_domain_2-like_sf"/>
</dbReference>
<evidence type="ECO:0000256" key="5">
    <source>
        <dbReference type="RuleBase" id="RU003651"/>
    </source>
</evidence>
<dbReference type="SMART" id="SM01073">
    <property type="entry name" value="CDC48_N"/>
    <property type="match status" value="1"/>
</dbReference>
<dbReference type="Proteomes" id="UP000002217">
    <property type="component" value="Chromosome"/>
</dbReference>
<evidence type="ECO:0000256" key="4">
    <source>
        <dbReference type="ARBA" id="ARBA00022840"/>
    </source>
</evidence>
<dbReference type="EC" id="3.6.1.3" evidence="9"/>
<dbReference type="AlphaFoldDB" id="C8W3I6"/>
<proteinExistence type="inferred from homology"/>
<evidence type="ECO:0000259" key="8">
    <source>
        <dbReference type="SMART" id="SM01073"/>
    </source>
</evidence>
<keyword evidence="3 5" id="KW-0547">Nucleotide-binding</keyword>
<dbReference type="Pfam" id="PF17862">
    <property type="entry name" value="AAA_lid_3"/>
    <property type="match status" value="2"/>
</dbReference>
<dbReference type="STRING" id="485916.Dtox_3020"/>
<gene>
    <name evidence="9" type="ordered locus">Dtox_3020</name>
</gene>
<keyword evidence="10" id="KW-1185">Reference proteome</keyword>
<dbReference type="Gene3D" id="1.10.8.60">
    <property type="match status" value="2"/>
</dbReference>
<dbReference type="HOGENOM" id="CLU_000688_12_2_9"/>
<dbReference type="FunFam" id="3.40.50.300:FF:000012">
    <property type="entry name" value="Transitional endoplasmic reticulum ATPase"/>
    <property type="match status" value="1"/>
</dbReference>